<dbReference type="InterPro" id="IPR005259">
    <property type="entry name" value="PriA"/>
</dbReference>
<dbReference type="EMBL" id="JACIVC010000066">
    <property type="protein sequence ID" value="MBB1070254.1"/>
    <property type="molecule type" value="Genomic_DNA"/>
</dbReference>
<dbReference type="PANTHER" id="PTHR30580">
    <property type="entry name" value="PRIMOSOMAL PROTEIN N"/>
    <property type="match status" value="1"/>
</dbReference>
<dbReference type="Proteomes" id="UP000518316">
    <property type="component" value="Unassembled WGS sequence"/>
</dbReference>
<dbReference type="GO" id="GO:0003677">
    <property type="term" value="F:DNA binding"/>
    <property type="evidence" value="ECO:0007669"/>
    <property type="project" value="UniProtKB-UniRule"/>
</dbReference>
<feature type="binding site" evidence="12">
    <location>
        <position position="515"/>
    </location>
    <ligand>
        <name>Zn(2+)</name>
        <dbReference type="ChEBI" id="CHEBI:29105"/>
        <label>1</label>
    </ligand>
</feature>
<dbReference type="CDD" id="cd18804">
    <property type="entry name" value="SF2_C_priA"/>
    <property type="match status" value="1"/>
</dbReference>
<dbReference type="InterPro" id="IPR014001">
    <property type="entry name" value="Helicase_ATP-bd"/>
</dbReference>
<organism evidence="15 16">
    <name type="scientific">Limosilactobacillus albertensis</name>
    <dbReference type="NCBI Taxonomy" id="2759752"/>
    <lineage>
        <taxon>Bacteria</taxon>
        <taxon>Bacillati</taxon>
        <taxon>Bacillota</taxon>
        <taxon>Bacilli</taxon>
        <taxon>Lactobacillales</taxon>
        <taxon>Lactobacillaceae</taxon>
        <taxon>Limosilactobacillus</taxon>
    </lineage>
</organism>
<evidence type="ECO:0000256" key="10">
    <source>
        <dbReference type="ARBA" id="ARBA00023235"/>
    </source>
</evidence>
<comment type="function">
    <text evidence="12">Initiates the restart of stalled replication forks, which reloads the replicative helicase on sites other than the origin of replication. Recognizes and binds to abandoned replication forks and remodels them to uncover a helicase loading site. Promotes assembly of the primosome at these replication forks.</text>
</comment>
<comment type="subunit">
    <text evidence="12">Component of the replication restart primosome.</text>
</comment>
<keyword evidence="5 12" id="KW-0378">Hydrolase</keyword>
<dbReference type="CDD" id="cd17929">
    <property type="entry name" value="DEXHc_priA"/>
    <property type="match status" value="1"/>
</dbReference>
<dbReference type="InterPro" id="IPR011545">
    <property type="entry name" value="DEAD/DEAH_box_helicase_dom"/>
</dbReference>
<dbReference type="PROSITE" id="PS51192">
    <property type="entry name" value="HELICASE_ATP_BIND_1"/>
    <property type="match status" value="1"/>
</dbReference>
<feature type="domain" description="Helicase C-terminal" evidence="14">
    <location>
        <begin position="550"/>
        <end position="704"/>
    </location>
</feature>
<dbReference type="SMART" id="SM00487">
    <property type="entry name" value="DEXDc"/>
    <property type="match status" value="1"/>
</dbReference>
<feature type="binding site" evidence="12">
    <location>
        <position position="524"/>
    </location>
    <ligand>
        <name>Zn(2+)</name>
        <dbReference type="ChEBI" id="CHEBI:29105"/>
        <label>2</label>
    </ligand>
</feature>
<evidence type="ECO:0000259" key="14">
    <source>
        <dbReference type="PROSITE" id="PS51194"/>
    </source>
</evidence>
<evidence type="ECO:0000256" key="12">
    <source>
        <dbReference type="HAMAP-Rule" id="MF_00983"/>
    </source>
</evidence>
<feature type="binding site" evidence="12">
    <location>
        <position position="545"/>
    </location>
    <ligand>
        <name>Zn(2+)</name>
        <dbReference type="ChEBI" id="CHEBI:29105"/>
        <label>2</label>
    </ligand>
</feature>
<feature type="binding site" evidence="12">
    <location>
        <position position="558"/>
    </location>
    <ligand>
        <name>Zn(2+)</name>
        <dbReference type="ChEBI" id="CHEBI:29105"/>
        <label>1</label>
    </ligand>
</feature>
<dbReference type="NCBIfam" id="TIGR00595">
    <property type="entry name" value="priA"/>
    <property type="match status" value="1"/>
</dbReference>
<dbReference type="InterPro" id="IPR041222">
    <property type="entry name" value="PriA_3primeBD"/>
</dbReference>
<keyword evidence="16" id="KW-1185">Reference proteome</keyword>
<dbReference type="GO" id="GO:0008270">
    <property type="term" value="F:zinc ion binding"/>
    <property type="evidence" value="ECO:0007669"/>
    <property type="project" value="UniProtKB-UniRule"/>
</dbReference>
<keyword evidence="8 12" id="KW-0067">ATP-binding</keyword>
<protein>
    <recommendedName>
        <fullName evidence="12">Replication restart protein PriA</fullName>
    </recommendedName>
    <alternativeName>
        <fullName evidence="12">ATP-dependent DNA helicase PriA</fullName>
        <ecNumber evidence="12">5.6.2.4</ecNumber>
    </alternativeName>
    <alternativeName>
        <fullName evidence="12">DNA 3'-5' helicase PriA</fullName>
    </alternativeName>
</protein>
<feature type="domain" description="Helicase ATP-binding" evidence="13">
    <location>
        <begin position="287"/>
        <end position="453"/>
    </location>
</feature>
<comment type="cofactor">
    <cofactor evidence="12">
        <name>Zn(2+)</name>
        <dbReference type="ChEBI" id="CHEBI:29105"/>
    </cofactor>
    <text evidence="12">Binds 2 zinc ions per subunit.</text>
</comment>
<evidence type="ECO:0000256" key="2">
    <source>
        <dbReference type="ARBA" id="ARBA00022705"/>
    </source>
</evidence>
<dbReference type="InterPro" id="IPR042115">
    <property type="entry name" value="PriA_3primeBD_sf"/>
</dbReference>
<dbReference type="Gene3D" id="3.40.50.300">
    <property type="entry name" value="P-loop containing nucleotide triphosphate hydrolases"/>
    <property type="match status" value="2"/>
</dbReference>
<feature type="binding site" evidence="12">
    <location>
        <position position="518"/>
    </location>
    <ligand>
        <name>Zn(2+)</name>
        <dbReference type="ChEBI" id="CHEBI:29105"/>
        <label>1</label>
    </ligand>
</feature>
<dbReference type="GO" id="GO:0006270">
    <property type="term" value="P:DNA replication initiation"/>
    <property type="evidence" value="ECO:0007669"/>
    <property type="project" value="TreeGrafter"/>
</dbReference>
<feature type="binding site" evidence="12">
    <location>
        <position position="542"/>
    </location>
    <ligand>
        <name>Zn(2+)</name>
        <dbReference type="ChEBI" id="CHEBI:29105"/>
        <label>2</label>
    </ligand>
</feature>
<keyword evidence="10 12" id="KW-0413">Isomerase</keyword>
<gene>
    <name evidence="12 15" type="primary">priA</name>
    <name evidence="15" type="ORF">H5S40_08830</name>
</gene>
<dbReference type="PANTHER" id="PTHR30580:SF0">
    <property type="entry name" value="PRIMOSOMAL PROTEIN N"/>
    <property type="match status" value="1"/>
</dbReference>
<dbReference type="Pfam" id="PF18319">
    <property type="entry name" value="Zn_ribbon_PriA"/>
    <property type="match status" value="1"/>
</dbReference>
<dbReference type="PROSITE" id="PS51194">
    <property type="entry name" value="HELICASE_CTER"/>
    <property type="match status" value="1"/>
</dbReference>
<comment type="catalytic activity">
    <reaction evidence="11 12">
        <text>ATP + H2O = ADP + phosphate + H(+)</text>
        <dbReference type="Rhea" id="RHEA:13065"/>
        <dbReference type="ChEBI" id="CHEBI:15377"/>
        <dbReference type="ChEBI" id="CHEBI:15378"/>
        <dbReference type="ChEBI" id="CHEBI:30616"/>
        <dbReference type="ChEBI" id="CHEBI:43474"/>
        <dbReference type="ChEBI" id="CHEBI:456216"/>
        <dbReference type="EC" id="5.6.2.4"/>
    </reaction>
</comment>
<dbReference type="Pfam" id="PF17764">
    <property type="entry name" value="PriA_3primeBD"/>
    <property type="match status" value="1"/>
</dbReference>
<evidence type="ECO:0000256" key="11">
    <source>
        <dbReference type="ARBA" id="ARBA00048988"/>
    </source>
</evidence>
<evidence type="ECO:0000256" key="5">
    <source>
        <dbReference type="ARBA" id="ARBA00022801"/>
    </source>
</evidence>
<feature type="binding site" evidence="12">
    <location>
        <position position="527"/>
    </location>
    <ligand>
        <name>Zn(2+)</name>
        <dbReference type="ChEBI" id="CHEBI:29105"/>
        <label>2</label>
    </ligand>
</feature>
<evidence type="ECO:0000259" key="13">
    <source>
        <dbReference type="PROSITE" id="PS51192"/>
    </source>
</evidence>
<evidence type="ECO:0000256" key="1">
    <source>
        <dbReference type="ARBA" id="ARBA00022515"/>
    </source>
</evidence>
<comment type="similarity">
    <text evidence="12">Belongs to the helicase family. PriA subfamily.</text>
</comment>
<reference evidence="15 16" key="1">
    <citation type="submission" date="2020-07" db="EMBL/GenBank/DDBJ databases">
        <title>Description of Limosilactobacillus balticus sp. nov., Limosilactobacillus agrestis sp. nov., Limosilactobacillus albertensis sp. nov., Limosilactobacillus rudii sp. nov., Limosilactobacillus fastidiosus sp. nov., five novel Limosilactobacillus species isolated from the vertebrate gastrointestinal tract, and proposal of 6 subspecies of Limosilactobacillus reuteri adapted to the gastrointestinal tract of specific vertebrate hosts.</title>
        <authorList>
            <person name="Li F."/>
            <person name="Cheng C."/>
            <person name="Zheng J."/>
            <person name="Quevedo R.M."/>
            <person name="Li J."/>
            <person name="Roos S."/>
            <person name="Gaenzle M.G."/>
            <person name="Walter J."/>
        </authorList>
    </citation>
    <scope>NUCLEOTIDE SEQUENCE [LARGE SCALE GENOMIC DNA]</scope>
    <source>
        <strain evidence="15 16">RRLNB_1_1</strain>
    </source>
</reference>
<dbReference type="NCBIfam" id="NF004066">
    <property type="entry name" value="PRK05580.1-3"/>
    <property type="match status" value="1"/>
</dbReference>
<evidence type="ECO:0000256" key="6">
    <source>
        <dbReference type="ARBA" id="ARBA00022806"/>
    </source>
</evidence>
<dbReference type="Pfam" id="PF00271">
    <property type="entry name" value="Helicase_C"/>
    <property type="match status" value="1"/>
</dbReference>
<dbReference type="GO" id="GO:0006269">
    <property type="term" value="P:DNA replication, synthesis of primer"/>
    <property type="evidence" value="ECO:0007669"/>
    <property type="project" value="UniProtKB-KW"/>
</dbReference>
<dbReference type="Gene3D" id="3.40.1440.60">
    <property type="entry name" value="PriA, 3(prime) DNA-binding domain"/>
    <property type="match status" value="1"/>
</dbReference>
<feature type="binding site" evidence="12">
    <location>
        <position position="555"/>
    </location>
    <ligand>
        <name>Zn(2+)</name>
        <dbReference type="ChEBI" id="CHEBI:29105"/>
        <label>1</label>
    </ligand>
</feature>
<keyword evidence="2 12" id="KW-0235">DNA replication</keyword>
<dbReference type="InterPro" id="IPR001650">
    <property type="entry name" value="Helicase_C-like"/>
</dbReference>
<dbReference type="GO" id="GO:1990077">
    <property type="term" value="C:primosome complex"/>
    <property type="evidence" value="ECO:0007669"/>
    <property type="project" value="UniProtKB-UniRule"/>
</dbReference>
<dbReference type="GO" id="GO:0006302">
    <property type="term" value="P:double-strand break repair"/>
    <property type="evidence" value="ECO:0007669"/>
    <property type="project" value="InterPro"/>
</dbReference>
<dbReference type="SMART" id="SM00490">
    <property type="entry name" value="HELICc"/>
    <property type="match status" value="1"/>
</dbReference>
<dbReference type="HAMAP" id="MF_00983">
    <property type="entry name" value="PriA"/>
    <property type="match status" value="1"/>
</dbReference>
<dbReference type="GO" id="GO:0005524">
    <property type="term" value="F:ATP binding"/>
    <property type="evidence" value="ECO:0007669"/>
    <property type="project" value="UniProtKB-UniRule"/>
</dbReference>
<proteinExistence type="inferred from homology"/>
<evidence type="ECO:0000256" key="3">
    <source>
        <dbReference type="ARBA" id="ARBA00022723"/>
    </source>
</evidence>
<sequence>MPELAQVVVDVPTMQTNQPYTYQIPPTLEKQIQVGVRVIVPFGNGRRTVQGFVVGIDQETKYEGKLKPIQAIMDLQPVISSELMELSKWLADSTYSFWISCLYTMLPSLLKAKTARIIRIIDEVDEHVAFDIFHGKDELEMTDVQDNPKILSELLKLQKAGKIAIEYQVEDRAHAKTVTGIRPRLNFEQLEDERISLHSNAHAQNRLISYLQSLNGQTVKFKEAQRITGLKPATFNQGQKKGWLEKVPIEVYRQPLDMQGTPDDQHLAAPLTLNADQEAAVNKINHAIDDHASQVFLLQGVTGSGKTEVYLQSIANALKQGKTALMLVPEISLTPQIVNRVRRRFGSKVAVLHSSLSNGERYDEWRRIERGEAQVVVGARSAIFAPLKNIGLIVLDEEHESSYKQDESPRYHAREVAKWRGKYNHAPVVLGSATPSLESRARAVKNVYHLLRLPHRVNQQILPPINIVDMRDEVKKHGESNFSQTLLGELADRLQKGEQSILMLNRRGFSSFMMCRDCGAVLKCPNCDISLTLHMDTRTMKCHYCGHEEPIPHECPNCHSRQIRYYGTGTEKVEQELHQLLPGARIIRMDVDTTRRKGMHAKLLRQFGHHQADILLGTQMIAKGLDFPNVTLVGVLNADTGLGLPDFRASERTFDLLSQVSGRAGRANKQGKVIIQTYNPDHYAIQDAKEHNYEKFFKQEMMLRRQAGYPPYYYTVRLMASHPEEAKAAGAMAKIYEQLKNGLSSSTIILGPTPRAIARMKRRYYYQIVIKYKKDPHLHQLLFDILQNTQSRGFKDVQVSIDPDPQYFM</sequence>
<evidence type="ECO:0000313" key="15">
    <source>
        <dbReference type="EMBL" id="MBB1070254.1"/>
    </source>
</evidence>
<name>A0A7W3TSU6_9LACO</name>
<keyword evidence="6 12" id="KW-0347">Helicase</keyword>
<comment type="catalytic activity">
    <reaction evidence="12">
        <text>Couples ATP hydrolysis with the unwinding of duplex DNA by translocating in the 3'-5' direction.</text>
        <dbReference type="EC" id="5.6.2.4"/>
    </reaction>
</comment>
<dbReference type="GO" id="GO:0043138">
    <property type="term" value="F:3'-5' DNA helicase activity"/>
    <property type="evidence" value="ECO:0007669"/>
    <property type="project" value="UniProtKB-EC"/>
</dbReference>
<evidence type="ECO:0000256" key="9">
    <source>
        <dbReference type="ARBA" id="ARBA00023125"/>
    </source>
</evidence>
<dbReference type="InterPro" id="IPR040498">
    <property type="entry name" value="PriA_CRR"/>
</dbReference>
<dbReference type="Pfam" id="PF18074">
    <property type="entry name" value="PriA_C"/>
    <property type="match status" value="1"/>
</dbReference>
<keyword evidence="9 12" id="KW-0238">DNA-binding</keyword>
<dbReference type="InterPro" id="IPR041236">
    <property type="entry name" value="PriA_C"/>
</dbReference>
<accession>A0A7W3TSU6</accession>
<dbReference type="GO" id="GO:0006310">
    <property type="term" value="P:DNA recombination"/>
    <property type="evidence" value="ECO:0007669"/>
    <property type="project" value="InterPro"/>
</dbReference>
<keyword evidence="4 12" id="KW-0547">Nucleotide-binding</keyword>
<evidence type="ECO:0000313" key="16">
    <source>
        <dbReference type="Proteomes" id="UP000518316"/>
    </source>
</evidence>
<dbReference type="GO" id="GO:0016787">
    <property type="term" value="F:hydrolase activity"/>
    <property type="evidence" value="ECO:0007669"/>
    <property type="project" value="UniProtKB-KW"/>
</dbReference>
<dbReference type="RefSeq" id="WP_182598728.1">
    <property type="nucleotide sequence ID" value="NZ_JACIVC010000066.1"/>
</dbReference>
<keyword evidence="7 12" id="KW-0862">Zinc</keyword>
<dbReference type="SUPFAM" id="SSF52540">
    <property type="entry name" value="P-loop containing nucleoside triphosphate hydrolases"/>
    <property type="match status" value="2"/>
</dbReference>
<dbReference type="InterPro" id="IPR027417">
    <property type="entry name" value="P-loop_NTPase"/>
</dbReference>
<evidence type="ECO:0000256" key="8">
    <source>
        <dbReference type="ARBA" id="ARBA00022840"/>
    </source>
</evidence>
<dbReference type="FunFam" id="3.40.50.300:FF:000489">
    <property type="entry name" value="Primosome assembly protein PriA"/>
    <property type="match status" value="1"/>
</dbReference>
<dbReference type="AlphaFoldDB" id="A0A7W3TSU6"/>
<evidence type="ECO:0000256" key="7">
    <source>
        <dbReference type="ARBA" id="ARBA00022833"/>
    </source>
</evidence>
<dbReference type="Pfam" id="PF00270">
    <property type="entry name" value="DEAD"/>
    <property type="match status" value="1"/>
</dbReference>
<evidence type="ECO:0000256" key="4">
    <source>
        <dbReference type="ARBA" id="ARBA00022741"/>
    </source>
</evidence>
<keyword evidence="3 12" id="KW-0479">Metal-binding</keyword>
<dbReference type="FunFam" id="3.40.1440.60:FF:000001">
    <property type="entry name" value="Primosomal protein N"/>
    <property type="match status" value="1"/>
</dbReference>
<keyword evidence="1 12" id="KW-0639">Primosome</keyword>
<dbReference type="EC" id="5.6.2.4" evidence="12"/>
<comment type="caution">
    <text evidence="15">The sequence shown here is derived from an EMBL/GenBank/DDBJ whole genome shotgun (WGS) entry which is preliminary data.</text>
</comment>